<reference evidence="1" key="1">
    <citation type="journal article" date="2015" name="Nature">
        <title>Complex archaea that bridge the gap between prokaryotes and eukaryotes.</title>
        <authorList>
            <person name="Spang A."/>
            <person name="Saw J.H."/>
            <person name="Jorgensen S.L."/>
            <person name="Zaremba-Niedzwiedzka K."/>
            <person name="Martijn J."/>
            <person name="Lind A.E."/>
            <person name="van Eijk R."/>
            <person name="Schleper C."/>
            <person name="Guy L."/>
            <person name="Ettema T.J."/>
        </authorList>
    </citation>
    <scope>NUCLEOTIDE SEQUENCE</scope>
</reference>
<comment type="caution">
    <text evidence="1">The sequence shown here is derived from an EMBL/GenBank/DDBJ whole genome shotgun (WGS) entry which is preliminary data.</text>
</comment>
<protein>
    <submittedName>
        <fullName evidence="1">Uncharacterized protein</fullName>
    </submittedName>
</protein>
<sequence length="173" mass="18683">MKTKAGRPTHGAKQQIAAQAQLHSTCGVCGGKKTITGVLVPLNAFTNEPFKPTTATIECPDHRPDGAAPQAAGPAQGDLAQWRAELLRWRGKLRDLLGESVDRPAFFNHLAVLERILAAMPAQDVNAELLGAAGYYGNIPCNRWGCRNEYDHNERLCAPCRLRAAIAKCEAGK</sequence>
<dbReference type="AlphaFoldDB" id="A0A0F9LPW9"/>
<organism evidence="1">
    <name type="scientific">marine sediment metagenome</name>
    <dbReference type="NCBI Taxonomy" id="412755"/>
    <lineage>
        <taxon>unclassified sequences</taxon>
        <taxon>metagenomes</taxon>
        <taxon>ecological metagenomes</taxon>
    </lineage>
</organism>
<accession>A0A0F9LPW9</accession>
<proteinExistence type="predicted"/>
<evidence type="ECO:0000313" key="1">
    <source>
        <dbReference type="EMBL" id="KKM95363.1"/>
    </source>
</evidence>
<name>A0A0F9LPW9_9ZZZZ</name>
<dbReference type="EMBL" id="LAZR01006016">
    <property type="protein sequence ID" value="KKM95363.1"/>
    <property type="molecule type" value="Genomic_DNA"/>
</dbReference>
<gene>
    <name evidence="1" type="ORF">LCGC14_1188870</name>
</gene>